<feature type="domain" description="ABC transporter" evidence="9">
    <location>
        <begin position="6"/>
        <end position="236"/>
    </location>
</feature>
<dbReference type="PANTHER" id="PTHR42781">
    <property type="entry name" value="SPERMIDINE/PUTRESCINE IMPORT ATP-BINDING PROTEIN POTA"/>
    <property type="match status" value="1"/>
</dbReference>
<gene>
    <name evidence="8" type="primary">potA</name>
    <name evidence="10" type="ORF">FHS89_001204</name>
</gene>
<protein>
    <recommendedName>
        <fullName evidence="8">Spermidine/putrescine import ATP-binding protein PotA</fullName>
        <ecNumber evidence="8">7.6.2.11</ecNumber>
    </recommendedName>
</protein>
<keyword evidence="6 8" id="KW-1278">Translocase</keyword>
<dbReference type="GO" id="GO:0015847">
    <property type="term" value="P:putrescine transport"/>
    <property type="evidence" value="ECO:0007669"/>
    <property type="project" value="UniProtKB-ARBA"/>
</dbReference>
<dbReference type="Proteomes" id="UP000553766">
    <property type="component" value="Unassembled WGS sequence"/>
</dbReference>
<dbReference type="InterPro" id="IPR003593">
    <property type="entry name" value="AAA+_ATPase"/>
</dbReference>
<dbReference type="Pfam" id="PF08402">
    <property type="entry name" value="TOBE_2"/>
    <property type="match status" value="1"/>
</dbReference>
<keyword evidence="4 8" id="KW-0547">Nucleotide-binding</keyword>
<dbReference type="GO" id="GO:0015417">
    <property type="term" value="F:ABC-type polyamine transporter activity"/>
    <property type="evidence" value="ECO:0007669"/>
    <property type="project" value="UniProtKB-EC"/>
</dbReference>
<dbReference type="SUPFAM" id="SSF50331">
    <property type="entry name" value="MOP-like"/>
    <property type="match status" value="1"/>
</dbReference>
<dbReference type="GO" id="GO:0005524">
    <property type="term" value="F:ATP binding"/>
    <property type="evidence" value="ECO:0007669"/>
    <property type="project" value="UniProtKB-KW"/>
</dbReference>
<comment type="similarity">
    <text evidence="8">Belongs to the ABC transporter superfamily. Spermidine/putrescine importer (TC 3.A.1.11.1) family.</text>
</comment>
<dbReference type="GO" id="GO:0016887">
    <property type="term" value="F:ATP hydrolysis activity"/>
    <property type="evidence" value="ECO:0007669"/>
    <property type="project" value="InterPro"/>
</dbReference>
<evidence type="ECO:0000256" key="2">
    <source>
        <dbReference type="ARBA" id="ARBA00022475"/>
    </source>
</evidence>
<dbReference type="PANTHER" id="PTHR42781:SF5">
    <property type="entry name" value="PUTRESCINE TRANSPORT ATP-BINDING PROTEIN POTG"/>
    <property type="match status" value="1"/>
</dbReference>
<dbReference type="InterPro" id="IPR050093">
    <property type="entry name" value="ABC_SmlMolc_Importer"/>
</dbReference>
<dbReference type="InterPro" id="IPR003439">
    <property type="entry name" value="ABC_transporter-like_ATP-bd"/>
</dbReference>
<evidence type="ECO:0000256" key="5">
    <source>
        <dbReference type="ARBA" id="ARBA00022840"/>
    </source>
</evidence>
<dbReference type="InterPro" id="IPR008995">
    <property type="entry name" value="Mo/tungstate-bd_C_term_dom"/>
</dbReference>
<evidence type="ECO:0000256" key="1">
    <source>
        <dbReference type="ARBA" id="ARBA00022448"/>
    </source>
</evidence>
<name>A0A840WXU4_9RHOB</name>
<keyword evidence="5 8" id="KW-0067">ATP-binding</keyword>
<comment type="caution">
    <text evidence="10">The sequence shown here is derived from an EMBL/GenBank/DDBJ whole genome shotgun (WGS) entry which is preliminary data.</text>
</comment>
<organism evidence="10 11">
    <name type="scientific">Rubricella aquisinus</name>
    <dbReference type="NCBI Taxonomy" id="2028108"/>
    <lineage>
        <taxon>Bacteria</taxon>
        <taxon>Pseudomonadati</taxon>
        <taxon>Pseudomonadota</taxon>
        <taxon>Alphaproteobacteria</taxon>
        <taxon>Rhodobacterales</taxon>
        <taxon>Paracoccaceae</taxon>
        <taxon>Rubricella</taxon>
    </lineage>
</organism>
<keyword evidence="1 8" id="KW-0813">Transport</keyword>
<comment type="subunit">
    <text evidence="8">The complex is composed of two ATP-binding proteins (PotA), two transmembrane proteins (PotB and PotC) and a solute-binding protein (PotD).</text>
</comment>
<dbReference type="PROSITE" id="PS00211">
    <property type="entry name" value="ABC_TRANSPORTER_1"/>
    <property type="match status" value="1"/>
</dbReference>
<dbReference type="EC" id="7.6.2.11" evidence="8"/>
<dbReference type="SUPFAM" id="SSF52540">
    <property type="entry name" value="P-loop containing nucleoside triphosphate hydrolases"/>
    <property type="match status" value="1"/>
</dbReference>
<accession>A0A840WXU4</accession>
<evidence type="ECO:0000313" key="10">
    <source>
        <dbReference type="EMBL" id="MBB5515194.1"/>
    </source>
</evidence>
<dbReference type="FunFam" id="3.40.50.300:FF:000133">
    <property type="entry name" value="Spermidine/putrescine import ATP-binding protein PotA"/>
    <property type="match status" value="1"/>
</dbReference>
<dbReference type="EMBL" id="JACIJS010000003">
    <property type="protein sequence ID" value="MBB5515194.1"/>
    <property type="molecule type" value="Genomic_DNA"/>
</dbReference>
<comment type="function">
    <text evidence="8">Part of the ABC transporter complex PotABCD involved in spermidine/putrescine import. Responsible for energy coupling to the transport system.</text>
</comment>
<comment type="catalytic activity">
    <reaction evidence="8">
        <text>ATP + H2O + polyamine-[polyamine-binding protein]Side 1 = ADP + phosphate + polyamineSide 2 + [polyamine-binding protein]Side 1.</text>
        <dbReference type="EC" id="7.6.2.11"/>
    </reaction>
</comment>
<dbReference type="InterPro" id="IPR013611">
    <property type="entry name" value="Transp-assoc_OB_typ2"/>
</dbReference>
<evidence type="ECO:0000256" key="6">
    <source>
        <dbReference type="ARBA" id="ARBA00022967"/>
    </source>
</evidence>
<dbReference type="RefSeq" id="WP_184009544.1">
    <property type="nucleotide sequence ID" value="NZ_JACIJS010000003.1"/>
</dbReference>
<dbReference type="InterPro" id="IPR005893">
    <property type="entry name" value="PotA-like"/>
</dbReference>
<dbReference type="NCBIfam" id="TIGR01187">
    <property type="entry name" value="potA"/>
    <property type="match status" value="1"/>
</dbReference>
<evidence type="ECO:0000313" key="11">
    <source>
        <dbReference type="Proteomes" id="UP000553766"/>
    </source>
</evidence>
<dbReference type="InterPro" id="IPR017871">
    <property type="entry name" value="ABC_transporter-like_CS"/>
</dbReference>
<evidence type="ECO:0000256" key="8">
    <source>
        <dbReference type="RuleBase" id="RU364083"/>
    </source>
</evidence>
<dbReference type="Pfam" id="PF00005">
    <property type="entry name" value="ABC_tran"/>
    <property type="match status" value="1"/>
</dbReference>
<dbReference type="PROSITE" id="PS50893">
    <property type="entry name" value="ABC_TRANSPORTER_2"/>
    <property type="match status" value="1"/>
</dbReference>
<dbReference type="AlphaFoldDB" id="A0A840WXU4"/>
<keyword evidence="11" id="KW-1185">Reference proteome</keyword>
<dbReference type="Gene3D" id="3.40.50.300">
    <property type="entry name" value="P-loop containing nucleotide triphosphate hydrolases"/>
    <property type="match status" value="1"/>
</dbReference>
<evidence type="ECO:0000259" key="9">
    <source>
        <dbReference type="PROSITE" id="PS50893"/>
    </source>
</evidence>
<dbReference type="InterPro" id="IPR027417">
    <property type="entry name" value="P-loop_NTPase"/>
</dbReference>
<dbReference type="GO" id="GO:0043190">
    <property type="term" value="C:ATP-binding cassette (ABC) transporter complex"/>
    <property type="evidence" value="ECO:0007669"/>
    <property type="project" value="InterPro"/>
</dbReference>
<keyword evidence="2 8" id="KW-1003">Cell membrane</keyword>
<keyword evidence="3" id="KW-0997">Cell inner membrane</keyword>
<proteinExistence type="inferred from homology"/>
<dbReference type="SMART" id="SM00382">
    <property type="entry name" value="AAA"/>
    <property type="match status" value="1"/>
</dbReference>
<evidence type="ECO:0000256" key="4">
    <source>
        <dbReference type="ARBA" id="ARBA00022741"/>
    </source>
</evidence>
<evidence type="ECO:0000256" key="7">
    <source>
        <dbReference type="ARBA" id="ARBA00023136"/>
    </source>
</evidence>
<sequence>MTAPIIRLRNVVKTFGDFTAVDDLSLDIDAGELFCLLGGSGSGKSTLLRMLAGFESPDSGTIEIDGKDMRGVDPADRPVNMMFQSYALFPHMTVAENVGYGLRRMGLAKAEVATQVAEMLRLVKLEALAQRKPHQLSGGQRQRVALARALARKPKVLLLDEPLSALDKKLREDTQFELMNIFDATGTTFIVVTHDQEEAMVLATRIAVMDAGKFVQVDTPRQLYEFPKTRFVADFIGNINLLEATVTGPGRSEGLAALHCEALGAVEAACDGEVPPAGAHVWLAVRPEKIALSTDTAAPGYDAVVDDLGYRGGDTQYRLRTASGAALKVTKPNTERQGQRPVDWDTPVRIAFAPEAALVLRQ</sequence>
<evidence type="ECO:0000256" key="3">
    <source>
        <dbReference type="ARBA" id="ARBA00022519"/>
    </source>
</evidence>
<keyword evidence="7 8" id="KW-0472">Membrane</keyword>
<reference evidence="10 11" key="1">
    <citation type="submission" date="2020-08" db="EMBL/GenBank/DDBJ databases">
        <title>Genomic Encyclopedia of Type Strains, Phase IV (KMG-IV): sequencing the most valuable type-strain genomes for metagenomic binning, comparative biology and taxonomic classification.</title>
        <authorList>
            <person name="Goeker M."/>
        </authorList>
    </citation>
    <scope>NUCLEOTIDE SEQUENCE [LARGE SCALE GENOMIC DNA]</scope>
    <source>
        <strain evidence="10 11">DSM 103377</strain>
    </source>
</reference>
<dbReference type="Gene3D" id="2.40.50.100">
    <property type="match status" value="1"/>
</dbReference>